<evidence type="ECO:0000256" key="11">
    <source>
        <dbReference type="ARBA" id="ARBA00023236"/>
    </source>
</evidence>
<dbReference type="GO" id="GO:0006508">
    <property type="term" value="P:proteolysis"/>
    <property type="evidence" value="ECO:0007669"/>
    <property type="project" value="InterPro"/>
</dbReference>
<evidence type="ECO:0000256" key="3">
    <source>
        <dbReference type="ARBA" id="ARBA00022705"/>
    </source>
</evidence>
<dbReference type="GO" id="GO:0004252">
    <property type="term" value="F:serine-type endopeptidase activity"/>
    <property type="evidence" value="ECO:0007669"/>
    <property type="project" value="UniProtKB-EC"/>
</dbReference>
<proteinExistence type="inferred from homology"/>
<keyword evidence="8" id="KW-0238">DNA-binding</keyword>
<keyword evidence="3" id="KW-0235">DNA replication</keyword>
<keyword evidence="9" id="KW-0804">Transcription</keyword>
<dbReference type="Gene3D" id="2.10.109.10">
    <property type="entry name" value="Umud Fragment, subunit A"/>
    <property type="match status" value="1"/>
</dbReference>
<evidence type="ECO:0000259" key="13">
    <source>
        <dbReference type="Pfam" id="PF00717"/>
    </source>
</evidence>
<dbReference type="InterPro" id="IPR006197">
    <property type="entry name" value="Peptidase_S24_LexA"/>
</dbReference>
<evidence type="ECO:0000259" key="14">
    <source>
        <dbReference type="Pfam" id="PF01726"/>
    </source>
</evidence>
<sequence>MGYYIRKHMKGLTKRQQEILDYIQEFIHSHQFSPSYREIMQNFGYSSLGSVSKHLQVLKRKGLLTSEKKCSRSIKPLETKPSHLNQHELELPFIGHILAGFPVEIFPKTQSLAVPKFLVQEPDSSYILRARGNSLNDEMISDGDLLIVETGREACSGEWIVALLNEHETFIKRYYPEGQYVRLAGHDSAQSPIMIHLDDLVIQGIVVGLVRLYD</sequence>
<comment type="similarity">
    <text evidence="1 12">Belongs to the peptidase S24 family.</text>
</comment>
<dbReference type="InterPro" id="IPR050077">
    <property type="entry name" value="LexA_repressor"/>
</dbReference>
<dbReference type="SUPFAM" id="SSF46785">
    <property type="entry name" value="Winged helix' DNA-binding domain"/>
    <property type="match status" value="1"/>
</dbReference>
<dbReference type="Pfam" id="PF01726">
    <property type="entry name" value="LexA_DNA_bind"/>
    <property type="match status" value="1"/>
</dbReference>
<dbReference type="GO" id="GO:0045892">
    <property type="term" value="P:negative regulation of DNA-templated transcription"/>
    <property type="evidence" value="ECO:0007669"/>
    <property type="project" value="InterPro"/>
</dbReference>
<dbReference type="PANTHER" id="PTHR33516">
    <property type="entry name" value="LEXA REPRESSOR"/>
    <property type="match status" value="1"/>
</dbReference>
<dbReference type="InterPro" id="IPR006200">
    <property type="entry name" value="LexA"/>
</dbReference>
<keyword evidence="4" id="KW-0227">DNA damage</keyword>
<dbReference type="CDD" id="cd06529">
    <property type="entry name" value="S24_LexA-like"/>
    <property type="match status" value="1"/>
</dbReference>
<reference evidence="15 16" key="1">
    <citation type="journal article" date="2014" name="Mol. Biol. Evol.">
        <title>Massive expansion of Ubiquitination-related gene families within the Chlamydiae.</title>
        <authorList>
            <person name="Domman D."/>
            <person name="Collingro A."/>
            <person name="Lagkouvardos I."/>
            <person name="Gehre L."/>
            <person name="Weinmaier T."/>
            <person name="Rattei T."/>
            <person name="Subtil A."/>
            <person name="Horn M."/>
        </authorList>
    </citation>
    <scope>NUCLEOTIDE SEQUENCE [LARGE SCALE GENOMIC DNA]</scope>
    <source>
        <strain evidence="15 16">OEW1</strain>
    </source>
</reference>
<dbReference type="PRINTS" id="PR00726">
    <property type="entry name" value="LEXASERPTASE"/>
</dbReference>
<dbReference type="Gene3D" id="1.10.10.10">
    <property type="entry name" value="Winged helix-like DNA-binding domain superfamily/Winged helix DNA-binding domain"/>
    <property type="match status" value="1"/>
</dbReference>
<evidence type="ECO:0000256" key="9">
    <source>
        <dbReference type="ARBA" id="ARBA00023163"/>
    </source>
</evidence>
<feature type="domain" description="LexA repressor DNA-binding" evidence="14">
    <location>
        <begin position="9"/>
        <end position="72"/>
    </location>
</feature>
<dbReference type="InterPro" id="IPR036390">
    <property type="entry name" value="WH_DNA-bd_sf"/>
</dbReference>
<dbReference type="InterPro" id="IPR015927">
    <property type="entry name" value="Peptidase_S24_S26A/B/C"/>
</dbReference>
<keyword evidence="2" id="KW-0678">Repressor</keyword>
<keyword evidence="10" id="KW-0234">DNA repair</keyword>
<feature type="domain" description="Peptidase S24/S26A/S26B/S26C" evidence="13">
    <location>
        <begin position="92"/>
        <end position="207"/>
    </location>
</feature>
<evidence type="ECO:0000256" key="8">
    <source>
        <dbReference type="ARBA" id="ARBA00023125"/>
    </source>
</evidence>
<dbReference type="NCBIfam" id="TIGR00498">
    <property type="entry name" value="lexA"/>
    <property type="match status" value="1"/>
</dbReference>
<comment type="caution">
    <text evidence="15">The sequence shown here is derived from an EMBL/GenBank/DDBJ whole genome shotgun (WGS) entry which is preliminary data.</text>
</comment>
<evidence type="ECO:0000256" key="4">
    <source>
        <dbReference type="ARBA" id="ARBA00022763"/>
    </source>
</evidence>
<name>A0A0C1C977_9BACT</name>
<keyword evidence="5 12" id="KW-0378">Hydrolase</keyword>
<dbReference type="GO" id="GO:0006260">
    <property type="term" value="P:DNA replication"/>
    <property type="evidence" value="ECO:0007669"/>
    <property type="project" value="UniProtKB-KW"/>
</dbReference>
<dbReference type="PATRIC" id="fig|83552.4.peg.1214"/>
<dbReference type="AlphaFoldDB" id="A0A0C1C977"/>
<keyword evidence="7" id="KW-0805">Transcription regulation</keyword>
<evidence type="ECO:0000256" key="1">
    <source>
        <dbReference type="ARBA" id="ARBA00007484"/>
    </source>
</evidence>
<dbReference type="GO" id="GO:0006281">
    <property type="term" value="P:DNA repair"/>
    <property type="evidence" value="ECO:0007669"/>
    <property type="project" value="UniProtKB-KW"/>
</dbReference>
<gene>
    <name evidence="15" type="primary">lexA</name>
    <name evidence="15" type="ORF">DB43_GD00060</name>
</gene>
<organism evidence="15 16">
    <name type="scientific">Parachlamydia acanthamoebae</name>
    <dbReference type="NCBI Taxonomy" id="83552"/>
    <lineage>
        <taxon>Bacteria</taxon>
        <taxon>Pseudomonadati</taxon>
        <taxon>Chlamydiota</taxon>
        <taxon>Chlamydiia</taxon>
        <taxon>Parachlamydiales</taxon>
        <taxon>Parachlamydiaceae</taxon>
        <taxon>Parachlamydia</taxon>
    </lineage>
</organism>
<evidence type="ECO:0000256" key="10">
    <source>
        <dbReference type="ARBA" id="ARBA00023204"/>
    </source>
</evidence>
<evidence type="ECO:0000313" key="15">
    <source>
        <dbReference type="EMBL" id="KIA77575.1"/>
    </source>
</evidence>
<evidence type="ECO:0000256" key="5">
    <source>
        <dbReference type="ARBA" id="ARBA00022801"/>
    </source>
</evidence>
<evidence type="ECO:0000313" key="16">
    <source>
        <dbReference type="Proteomes" id="UP000031307"/>
    </source>
</evidence>
<dbReference type="InterPro" id="IPR039418">
    <property type="entry name" value="LexA-like"/>
</dbReference>
<dbReference type="EC" id="3.4.21.88" evidence="15"/>
<dbReference type="InterPro" id="IPR006199">
    <property type="entry name" value="LexA_DNA-bd_dom"/>
</dbReference>
<dbReference type="PANTHER" id="PTHR33516:SF2">
    <property type="entry name" value="LEXA REPRESSOR-RELATED"/>
    <property type="match status" value="1"/>
</dbReference>
<keyword evidence="6 12" id="KW-0068">Autocatalytic cleavage</keyword>
<evidence type="ECO:0000256" key="6">
    <source>
        <dbReference type="ARBA" id="ARBA00022813"/>
    </source>
</evidence>
<dbReference type="Proteomes" id="UP000031307">
    <property type="component" value="Unassembled WGS sequence"/>
</dbReference>
<dbReference type="EMBL" id="JSAM01000073">
    <property type="protein sequence ID" value="KIA77575.1"/>
    <property type="molecule type" value="Genomic_DNA"/>
</dbReference>
<dbReference type="InterPro" id="IPR036388">
    <property type="entry name" value="WH-like_DNA-bd_sf"/>
</dbReference>
<dbReference type="InterPro" id="IPR036286">
    <property type="entry name" value="LexA/Signal_pep-like_sf"/>
</dbReference>
<accession>A0A0C1C977</accession>
<evidence type="ECO:0000256" key="7">
    <source>
        <dbReference type="ARBA" id="ARBA00023015"/>
    </source>
</evidence>
<dbReference type="SUPFAM" id="SSF51306">
    <property type="entry name" value="LexA/Signal peptidase"/>
    <property type="match status" value="1"/>
</dbReference>
<dbReference type="GO" id="GO:0003677">
    <property type="term" value="F:DNA binding"/>
    <property type="evidence" value="ECO:0007669"/>
    <property type="project" value="UniProtKB-KW"/>
</dbReference>
<dbReference type="GO" id="GO:0009432">
    <property type="term" value="P:SOS response"/>
    <property type="evidence" value="ECO:0007669"/>
    <property type="project" value="UniProtKB-KW"/>
</dbReference>
<dbReference type="Pfam" id="PF00717">
    <property type="entry name" value="Peptidase_S24"/>
    <property type="match status" value="1"/>
</dbReference>
<evidence type="ECO:0000256" key="12">
    <source>
        <dbReference type="RuleBase" id="RU003991"/>
    </source>
</evidence>
<keyword evidence="11" id="KW-0742">SOS response</keyword>
<evidence type="ECO:0000256" key="2">
    <source>
        <dbReference type="ARBA" id="ARBA00022491"/>
    </source>
</evidence>
<protein>
    <submittedName>
        <fullName evidence="15">LexA repressor</fullName>
        <ecNumber evidence="15">3.4.21.88</ecNumber>
    </submittedName>
</protein>